<keyword evidence="3" id="KW-0540">Nuclease</keyword>
<dbReference type="AlphaFoldDB" id="A0A4V2Z846"/>
<gene>
    <name evidence="3" type="ORF">E1B25_07990</name>
</gene>
<keyword evidence="3" id="KW-0255">Endonuclease</keyword>
<dbReference type="InterPro" id="IPR005135">
    <property type="entry name" value="Endo/exonuclease/phosphatase"/>
</dbReference>
<feature type="compositionally biased region" description="Gly residues" evidence="1">
    <location>
        <begin position="120"/>
        <end position="130"/>
    </location>
</feature>
<evidence type="ECO:0000256" key="1">
    <source>
        <dbReference type="SAM" id="MobiDB-lite"/>
    </source>
</evidence>
<organism evidence="3 4">
    <name type="scientific">Antarcticimicrobium sediminis</name>
    <dbReference type="NCBI Taxonomy" id="2546227"/>
    <lineage>
        <taxon>Bacteria</taxon>
        <taxon>Pseudomonadati</taxon>
        <taxon>Pseudomonadota</taxon>
        <taxon>Alphaproteobacteria</taxon>
        <taxon>Rhodobacterales</taxon>
        <taxon>Paracoccaceae</taxon>
        <taxon>Antarcticimicrobium</taxon>
    </lineage>
</organism>
<dbReference type="EMBL" id="SMFP01000004">
    <property type="protein sequence ID" value="TDE38946.1"/>
    <property type="molecule type" value="Genomic_DNA"/>
</dbReference>
<keyword evidence="3" id="KW-0378">Hydrolase</keyword>
<dbReference type="OrthoDB" id="292013at2"/>
<dbReference type="Proteomes" id="UP000294662">
    <property type="component" value="Unassembled WGS sequence"/>
</dbReference>
<protein>
    <submittedName>
        <fullName evidence="3">Endonuclease/exonuclease/phosphatase family protein</fullName>
    </submittedName>
</protein>
<sequence>MSRAVALFWSVLLALTSAPLWAESLRVASFNTELQRAGPGLLLRDIRRDEDAGIAAVVAVIALADADILALQGVDWDYEGQTLAALADRLAEAGTPYPHRLALQPNSGRASGLDLDGDGKTNGPGDSQGYGAFTGQGGIAVLSRFPIRLSQVQDFSDLLWRDFPGALLPTHPDGSPFPSDPAQSTQRLSSTGHWVVPITLPDGSTLTLLTFQAGPPVFDGAEDRNGRRNQDEVIFWSHYLDGAFGLPPTGQFVIAGGANLDPQDGAGRHEAIRALLHDPRLIDPRPASDGAAQAGDQGHHGPDRLDTVDWDGPGRQRVDYVLPSSDWAVQGTGVLWPGPGAPGHGEVQRASRHRLVWVDLGR</sequence>
<name>A0A4V2Z846_9RHOB</name>
<evidence type="ECO:0000313" key="3">
    <source>
        <dbReference type="EMBL" id="TDE38946.1"/>
    </source>
</evidence>
<dbReference type="Pfam" id="PF03372">
    <property type="entry name" value="Exo_endo_phos"/>
    <property type="match status" value="1"/>
</dbReference>
<accession>A0A4V2Z846</accession>
<keyword evidence="3" id="KW-0269">Exonuclease</keyword>
<proteinExistence type="predicted"/>
<evidence type="ECO:0000313" key="4">
    <source>
        <dbReference type="Proteomes" id="UP000294662"/>
    </source>
</evidence>
<evidence type="ECO:0000259" key="2">
    <source>
        <dbReference type="Pfam" id="PF03372"/>
    </source>
</evidence>
<feature type="region of interest" description="Disordered" evidence="1">
    <location>
        <begin position="98"/>
        <end position="130"/>
    </location>
</feature>
<feature type="domain" description="Endonuclease/exonuclease/phosphatase" evidence="2">
    <location>
        <begin position="29"/>
        <end position="353"/>
    </location>
</feature>
<dbReference type="Gene3D" id="3.60.10.10">
    <property type="entry name" value="Endonuclease/exonuclease/phosphatase"/>
    <property type="match status" value="1"/>
</dbReference>
<comment type="caution">
    <text evidence="3">The sequence shown here is derived from an EMBL/GenBank/DDBJ whole genome shotgun (WGS) entry which is preliminary data.</text>
</comment>
<dbReference type="GO" id="GO:0004527">
    <property type="term" value="F:exonuclease activity"/>
    <property type="evidence" value="ECO:0007669"/>
    <property type="project" value="UniProtKB-KW"/>
</dbReference>
<feature type="compositionally biased region" description="Low complexity" evidence="1">
    <location>
        <begin position="287"/>
        <end position="296"/>
    </location>
</feature>
<dbReference type="SUPFAM" id="SSF56219">
    <property type="entry name" value="DNase I-like"/>
    <property type="match status" value="1"/>
</dbReference>
<feature type="region of interest" description="Disordered" evidence="1">
    <location>
        <begin position="280"/>
        <end position="312"/>
    </location>
</feature>
<keyword evidence="4" id="KW-1185">Reference proteome</keyword>
<dbReference type="InterPro" id="IPR036691">
    <property type="entry name" value="Endo/exonu/phosph_ase_sf"/>
</dbReference>
<feature type="compositionally biased region" description="Basic and acidic residues" evidence="1">
    <location>
        <begin position="297"/>
        <end position="312"/>
    </location>
</feature>
<reference evidence="3 4" key="1">
    <citation type="submission" date="2019-03" db="EMBL/GenBank/DDBJ databases">
        <authorList>
            <person name="Zhang S."/>
        </authorList>
    </citation>
    <scope>NUCLEOTIDE SEQUENCE [LARGE SCALE GENOMIC DNA]</scope>
    <source>
        <strain evidence="3 4">S4J41</strain>
    </source>
</reference>
<dbReference type="GO" id="GO:0004519">
    <property type="term" value="F:endonuclease activity"/>
    <property type="evidence" value="ECO:0007669"/>
    <property type="project" value="UniProtKB-KW"/>
</dbReference>